<dbReference type="EMBL" id="MDYO01000026">
    <property type="protein sequence ID" value="OQD94453.1"/>
    <property type="molecule type" value="Genomic_DNA"/>
</dbReference>
<feature type="transmembrane region" description="Helical" evidence="2">
    <location>
        <begin position="247"/>
        <end position="271"/>
    </location>
</feature>
<protein>
    <recommendedName>
        <fullName evidence="6">Mid2 domain-containing protein</fullName>
    </recommendedName>
</protein>
<dbReference type="AlphaFoldDB" id="A0A1V6QZ24"/>
<reference evidence="5" key="1">
    <citation type="journal article" date="2017" name="Nat. Microbiol.">
        <title>Global analysis of biosynthetic gene clusters reveals vast potential of secondary metabolite production in Penicillium species.</title>
        <authorList>
            <person name="Nielsen J.C."/>
            <person name="Grijseels S."/>
            <person name="Prigent S."/>
            <person name="Ji B."/>
            <person name="Dainat J."/>
            <person name="Nielsen K.F."/>
            <person name="Frisvad J.C."/>
            <person name="Workman M."/>
            <person name="Nielsen J."/>
        </authorList>
    </citation>
    <scope>NUCLEOTIDE SEQUENCE [LARGE SCALE GENOMIC DNA]</scope>
    <source>
        <strain evidence="5">IBT 29525</strain>
    </source>
</reference>
<proteinExistence type="predicted"/>
<accession>A0A1V6QZ24</accession>
<dbReference type="STRING" id="60172.A0A1V6QZ24"/>
<dbReference type="Proteomes" id="UP000191612">
    <property type="component" value="Unassembled WGS sequence"/>
</dbReference>
<feature type="chain" id="PRO_5013048359" description="Mid2 domain-containing protein" evidence="3">
    <location>
        <begin position="21"/>
        <end position="367"/>
    </location>
</feature>
<evidence type="ECO:0000313" key="4">
    <source>
        <dbReference type="EMBL" id="OQD94453.1"/>
    </source>
</evidence>
<keyword evidence="2" id="KW-1133">Transmembrane helix</keyword>
<keyword evidence="2" id="KW-0812">Transmembrane</keyword>
<comment type="caution">
    <text evidence="4">The sequence shown here is derived from an EMBL/GenBank/DDBJ whole genome shotgun (WGS) entry which is preliminary data.</text>
</comment>
<feature type="compositionally biased region" description="Basic and acidic residues" evidence="1">
    <location>
        <begin position="356"/>
        <end position="367"/>
    </location>
</feature>
<feature type="compositionally biased region" description="Polar residues" evidence="1">
    <location>
        <begin position="282"/>
        <end position="291"/>
    </location>
</feature>
<keyword evidence="5" id="KW-1185">Reference proteome</keyword>
<keyword evidence="2" id="KW-0472">Membrane</keyword>
<keyword evidence="3" id="KW-0732">Signal</keyword>
<evidence type="ECO:0000313" key="5">
    <source>
        <dbReference type="Proteomes" id="UP000191612"/>
    </source>
</evidence>
<feature type="signal peptide" evidence="3">
    <location>
        <begin position="1"/>
        <end position="20"/>
    </location>
</feature>
<feature type="region of interest" description="Disordered" evidence="1">
    <location>
        <begin position="210"/>
        <end position="239"/>
    </location>
</feature>
<evidence type="ECO:0000256" key="2">
    <source>
        <dbReference type="SAM" id="Phobius"/>
    </source>
</evidence>
<sequence length="367" mass="38361">MAGHWLIGLLTLSLLRWVQALPSPTPLPTTFRHPVTPTPIRAMTEALHRRGSSPTVTADSMTDVPASGCGYHSASLHSTNMVHCRNDYKCVFHAPNSAFGGMVGCCASSNSKECSFATACYDKNKLPAADLQSSSDPFMLSCTSSDRPYCITYTYAYMDISNYICGTSPKSVTLYTWATSFESGVGLIMATKSAEVVGDNILSSLLSRSHTPSHVTNATPTTSSTSSGSLNPASSNGSGSSISAGTIAGSVVGSVVAVASIVTAGVVFFLLKKRKQQRNDVVASNNAQDGYQSGPKHASPSGGELHQPVNVDGVPTGRVFEAEGNGPAPKSSDVEGSHPANVAHEMDGNRSIAELPAREEGNPTEAR</sequence>
<name>A0A1V6QZ24_9EURO</name>
<feature type="region of interest" description="Disordered" evidence="1">
    <location>
        <begin position="279"/>
        <end position="367"/>
    </location>
</feature>
<gene>
    <name evidence="4" type="ORF">PENSOL_c026G03143</name>
</gene>
<organism evidence="4 5">
    <name type="scientific">Penicillium solitum</name>
    <dbReference type="NCBI Taxonomy" id="60172"/>
    <lineage>
        <taxon>Eukaryota</taxon>
        <taxon>Fungi</taxon>
        <taxon>Dikarya</taxon>
        <taxon>Ascomycota</taxon>
        <taxon>Pezizomycotina</taxon>
        <taxon>Eurotiomycetes</taxon>
        <taxon>Eurotiomycetidae</taxon>
        <taxon>Eurotiales</taxon>
        <taxon>Aspergillaceae</taxon>
        <taxon>Penicillium</taxon>
    </lineage>
</organism>
<evidence type="ECO:0000256" key="1">
    <source>
        <dbReference type="SAM" id="MobiDB-lite"/>
    </source>
</evidence>
<feature type="compositionally biased region" description="Low complexity" evidence="1">
    <location>
        <begin position="216"/>
        <end position="239"/>
    </location>
</feature>
<evidence type="ECO:0000256" key="3">
    <source>
        <dbReference type="SAM" id="SignalP"/>
    </source>
</evidence>
<evidence type="ECO:0008006" key="6">
    <source>
        <dbReference type="Google" id="ProtNLM"/>
    </source>
</evidence>